<evidence type="ECO:0000256" key="1">
    <source>
        <dbReference type="ARBA" id="ARBA00022801"/>
    </source>
</evidence>
<dbReference type="GO" id="GO:0046872">
    <property type="term" value="F:metal ion binding"/>
    <property type="evidence" value="ECO:0007669"/>
    <property type="project" value="UniProtKB-KW"/>
</dbReference>
<dbReference type="InterPro" id="IPR036412">
    <property type="entry name" value="HAD-like_sf"/>
</dbReference>
<dbReference type="GO" id="GO:0005737">
    <property type="term" value="C:cytoplasm"/>
    <property type="evidence" value="ECO:0007669"/>
    <property type="project" value="TreeGrafter"/>
</dbReference>
<dbReference type="GeneID" id="106167244"/>
<feature type="binding site" evidence="5">
    <location>
        <position position="244"/>
    </location>
    <ligand>
        <name>Mg(2+)</name>
        <dbReference type="ChEBI" id="CHEBI:18420"/>
    </ligand>
</feature>
<organism evidence="6 7">
    <name type="scientific">Lingula anatina</name>
    <name type="common">Brachiopod</name>
    <name type="synonym">Lingula unguis</name>
    <dbReference type="NCBI Taxonomy" id="7574"/>
    <lineage>
        <taxon>Eukaryota</taxon>
        <taxon>Metazoa</taxon>
        <taxon>Spiralia</taxon>
        <taxon>Lophotrochozoa</taxon>
        <taxon>Brachiopoda</taxon>
        <taxon>Linguliformea</taxon>
        <taxon>Lingulata</taxon>
        <taxon>Lingulida</taxon>
        <taxon>Linguloidea</taxon>
        <taxon>Lingulidae</taxon>
        <taxon>Lingula</taxon>
    </lineage>
</organism>
<dbReference type="Pfam" id="PF13344">
    <property type="entry name" value="Hydrolase_6"/>
    <property type="match status" value="1"/>
</dbReference>
<dbReference type="InterPro" id="IPR006349">
    <property type="entry name" value="PGP_euk"/>
</dbReference>
<feature type="binding site" evidence="5">
    <location>
        <position position="26"/>
    </location>
    <ligand>
        <name>Mg(2+)</name>
        <dbReference type="ChEBI" id="CHEBI:18420"/>
    </ligand>
</feature>
<dbReference type="STRING" id="7574.A0A1S3IU09"/>
<evidence type="ECO:0000313" key="7">
    <source>
        <dbReference type="RefSeq" id="XP_013401421.1"/>
    </source>
</evidence>
<protein>
    <submittedName>
        <fullName evidence="7">Glycerol-3-phosphate phosphatase</fullName>
    </submittedName>
</protein>
<dbReference type="InterPro" id="IPR006357">
    <property type="entry name" value="HAD-SF_hydro_IIA"/>
</dbReference>
<dbReference type="Gene3D" id="3.40.50.1000">
    <property type="entry name" value="HAD superfamily/HAD-like"/>
    <property type="match status" value="2"/>
</dbReference>
<feature type="active site" description="Nucleophile" evidence="3">
    <location>
        <position position="26"/>
    </location>
</feature>
<evidence type="ECO:0000256" key="4">
    <source>
        <dbReference type="PIRSR" id="PIRSR000915-2"/>
    </source>
</evidence>
<dbReference type="Proteomes" id="UP000085678">
    <property type="component" value="Unplaced"/>
</dbReference>
<dbReference type="NCBIfam" id="TIGR01452">
    <property type="entry name" value="PGP_euk"/>
    <property type="match status" value="1"/>
</dbReference>
<dbReference type="AlphaFoldDB" id="A0A1S3IU09"/>
<comment type="cofactor">
    <cofactor evidence="5">
        <name>Mg(2+)</name>
        <dbReference type="ChEBI" id="CHEBI:18420"/>
    </cofactor>
    <text evidence="5">Divalent metal ions. Mg(2+) is the most effective.</text>
</comment>
<evidence type="ECO:0000256" key="2">
    <source>
        <dbReference type="PIRNR" id="PIRNR000915"/>
    </source>
</evidence>
<reference evidence="7" key="1">
    <citation type="submission" date="2025-08" db="UniProtKB">
        <authorList>
            <consortium name="RefSeq"/>
        </authorList>
    </citation>
    <scope>IDENTIFICATION</scope>
    <source>
        <tissue evidence="7">Gonads</tissue>
    </source>
</reference>
<dbReference type="GO" id="GO:0016791">
    <property type="term" value="F:phosphatase activity"/>
    <property type="evidence" value="ECO:0007669"/>
    <property type="project" value="InterPro"/>
</dbReference>
<sequence length="304" mass="33622">MARCCRRLTADIAGEFLASVDTFLFDCDGVLWNHQDATPGAVETLDKLRNLNKKVFFVTNNSTKSRADYVKKCLQLGFHAEEDEIICTAFVAAQYLKSILPANSKVYVMGMPGMLQELDKAGIRHIGSGPDVIHGTITEWVQTELDPEVNCVLLGFDENISYLKVMKAASYARRKGAFFVATNEDNELPMDGPIVIPGTGVVVAAVKTAAARDPIVVGKPHHPMFDMIAKSFNVEPDRTVMVGDRLNTDIMWANNCGLHSIMVLTGIATLEEAQHLMTSNSIEHQKQIPEFYLDKIGDLEEFLN</sequence>
<feature type="binding site" evidence="4">
    <location>
        <position position="219"/>
    </location>
    <ligand>
        <name>substrate</name>
    </ligand>
</feature>
<dbReference type="PANTHER" id="PTHR19288">
    <property type="entry name" value="4-NITROPHENYLPHOSPHATASE-RELATED"/>
    <property type="match status" value="1"/>
</dbReference>
<dbReference type="PANTHER" id="PTHR19288:SF93">
    <property type="entry name" value="FI11325P-RELATED"/>
    <property type="match status" value="1"/>
</dbReference>
<dbReference type="KEGG" id="lak:106167244"/>
<feature type="active site" description="Proton donor" evidence="3">
    <location>
        <position position="28"/>
    </location>
</feature>
<proteinExistence type="inferred from homology"/>
<keyword evidence="6" id="KW-1185">Reference proteome</keyword>
<name>A0A1S3IU09_LINAN</name>
<evidence type="ECO:0000256" key="3">
    <source>
        <dbReference type="PIRSR" id="PIRSR000915-1"/>
    </source>
</evidence>
<comment type="similarity">
    <text evidence="2">Belongs to the HAD-like hydrolase superfamily.</text>
</comment>
<keyword evidence="5" id="KW-0479">Metal-binding</keyword>
<dbReference type="Pfam" id="PF13242">
    <property type="entry name" value="Hydrolase_like"/>
    <property type="match status" value="1"/>
</dbReference>
<dbReference type="RefSeq" id="XP_013401421.1">
    <property type="nucleotide sequence ID" value="XM_013545967.1"/>
</dbReference>
<dbReference type="OrthoDB" id="413953at2759"/>
<keyword evidence="5" id="KW-0460">Magnesium</keyword>
<accession>A0A1S3IU09</accession>
<dbReference type="InParanoid" id="A0A1S3IU09"/>
<evidence type="ECO:0000256" key="5">
    <source>
        <dbReference type="PIRSR" id="PIRSR000915-3"/>
    </source>
</evidence>
<gene>
    <name evidence="7" type="primary">LOC106167244</name>
</gene>
<keyword evidence="1 2" id="KW-0378">Hydrolase</keyword>
<dbReference type="NCBIfam" id="TIGR01460">
    <property type="entry name" value="HAD-SF-IIA"/>
    <property type="match status" value="1"/>
</dbReference>
<dbReference type="InterPro" id="IPR023214">
    <property type="entry name" value="HAD_sf"/>
</dbReference>
<dbReference type="PIRSF" id="PIRSF000915">
    <property type="entry name" value="PGP-type_phosphatase"/>
    <property type="match status" value="1"/>
</dbReference>
<evidence type="ECO:0000313" key="6">
    <source>
        <dbReference type="Proteomes" id="UP000085678"/>
    </source>
</evidence>
<feature type="binding site" evidence="5">
    <location>
        <position position="28"/>
    </location>
    <ligand>
        <name>Mg(2+)</name>
        <dbReference type="ChEBI" id="CHEBI:18420"/>
    </ligand>
</feature>
<dbReference type="FunCoup" id="A0A1S3IU09">
    <property type="interactions" value="1381"/>
</dbReference>
<dbReference type="SUPFAM" id="SSF56784">
    <property type="entry name" value="HAD-like"/>
    <property type="match status" value="1"/>
</dbReference>